<gene>
    <name evidence="2" type="ORF">METZ01_LOCUS346094</name>
</gene>
<evidence type="ECO:0000256" key="1">
    <source>
        <dbReference type="SAM" id="MobiDB-lite"/>
    </source>
</evidence>
<proteinExistence type="predicted"/>
<dbReference type="AlphaFoldDB" id="A0A382R7I2"/>
<evidence type="ECO:0000313" key="2">
    <source>
        <dbReference type="EMBL" id="SVC93240.1"/>
    </source>
</evidence>
<feature type="region of interest" description="Disordered" evidence="1">
    <location>
        <begin position="83"/>
        <end position="106"/>
    </location>
</feature>
<feature type="non-terminal residue" evidence="2">
    <location>
        <position position="1"/>
    </location>
</feature>
<reference evidence="2" key="1">
    <citation type="submission" date="2018-05" db="EMBL/GenBank/DDBJ databases">
        <authorList>
            <person name="Lanie J.A."/>
            <person name="Ng W.-L."/>
            <person name="Kazmierczak K.M."/>
            <person name="Andrzejewski T.M."/>
            <person name="Davidsen T.M."/>
            <person name="Wayne K.J."/>
            <person name="Tettelin H."/>
            <person name="Glass J.I."/>
            <person name="Rusch D."/>
            <person name="Podicherti R."/>
            <person name="Tsui H.-C.T."/>
            <person name="Winkler M.E."/>
        </authorList>
    </citation>
    <scope>NUCLEOTIDE SEQUENCE</scope>
</reference>
<protein>
    <submittedName>
        <fullName evidence="2">Uncharacterized protein</fullName>
    </submittedName>
</protein>
<accession>A0A382R7I2</accession>
<name>A0A382R7I2_9ZZZZ</name>
<dbReference type="EMBL" id="UINC01119427">
    <property type="protein sequence ID" value="SVC93240.1"/>
    <property type="molecule type" value="Genomic_DNA"/>
</dbReference>
<sequence length="106" mass="12169">EIEQRLQDIVSYLKKEYKKVTSNSLALTKEDKEPTVFVQSLSKVRSLVQAHQKFKIGGIPEEPELGTTVEERLDSAIKNWLGMGKDKFPKTKEPQNVKGKRDEEPR</sequence>
<organism evidence="2">
    <name type="scientific">marine metagenome</name>
    <dbReference type="NCBI Taxonomy" id="408172"/>
    <lineage>
        <taxon>unclassified sequences</taxon>
        <taxon>metagenomes</taxon>
        <taxon>ecological metagenomes</taxon>
    </lineage>
</organism>
<feature type="compositionally biased region" description="Basic and acidic residues" evidence="1">
    <location>
        <begin position="84"/>
        <end position="106"/>
    </location>
</feature>